<gene>
    <name evidence="1" type="ORF">N7537_007560</name>
</gene>
<dbReference type="RefSeq" id="XP_056750691.1">
    <property type="nucleotide sequence ID" value="XM_056898615.1"/>
</dbReference>
<proteinExistence type="predicted"/>
<reference evidence="1" key="1">
    <citation type="journal article" date="2023" name="IMA Fungus">
        <title>Comparative genomic study of the Penicillium genus elucidates a diverse pangenome and 15 lateral gene transfer events.</title>
        <authorList>
            <person name="Petersen C."/>
            <person name="Sorensen T."/>
            <person name="Nielsen M.R."/>
            <person name="Sondergaard T.E."/>
            <person name="Sorensen J.L."/>
            <person name="Fitzpatrick D.A."/>
            <person name="Frisvad J.C."/>
            <person name="Nielsen K.L."/>
        </authorList>
    </citation>
    <scope>NUCLEOTIDE SEQUENCE</scope>
    <source>
        <strain evidence="1">IBT 12815</strain>
    </source>
</reference>
<comment type="caution">
    <text evidence="1">The sequence shown here is derived from an EMBL/GenBank/DDBJ whole genome shotgun (WGS) entry which is preliminary data.</text>
</comment>
<organism evidence="1 2">
    <name type="scientific">Penicillium hordei</name>
    <dbReference type="NCBI Taxonomy" id="40994"/>
    <lineage>
        <taxon>Eukaryota</taxon>
        <taxon>Fungi</taxon>
        <taxon>Dikarya</taxon>
        <taxon>Ascomycota</taxon>
        <taxon>Pezizomycotina</taxon>
        <taxon>Eurotiomycetes</taxon>
        <taxon>Eurotiomycetidae</taxon>
        <taxon>Eurotiales</taxon>
        <taxon>Aspergillaceae</taxon>
        <taxon>Penicillium</taxon>
    </lineage>
</organism>
<dbReference type="EMBL" id="JAQJAE010000004">
    <property type="protein sequence ID" value="KAJ5597476.1"/>
    <property type="molecule type" value="Genomic_DNA"/>
</dbReference>
<evidence type="ECO:0000313" key="2">
    <source>
        <dbReference type="Proteomes" id="UP001213799"/>
    </source>
</evidence>
<dbReference type="GeneID" id="81588857"/>
<sequence length="174" mass="19857">MGKFLCHKSQVPIEDTKFLSPEVRAQQPVPPYQHDEITALKRFKEGGCTVVLELLGYSETVQGKDGLVPGGYITDLIWDKVPGQSSSRELFWSFNKPSKSNINNGALTSFGYLSMIKIPARLIWDQDSCQLLISRFSMAIKVDSTKKWNDDFYAMYQLMNRPKIGWEDIARWEG</sequence>
<dbReference type="Proteomes" id="UP001213799">
    <property type="component" value="Unassembled WGS sequence"/>
</dbReference>
<evidence type="ECO:0000313" key="1">
    <source>
        <dbReference type="EMBL" id="KAJ5597476.1"/>
    </source>
</evidence>
<accession>A0AAD6DYV6</accession>
<keyword evidence="2" id="KW-1185">Reference proteome</keyword>
<name>A0AAD6DYV6_9EURO</name>
<protein>
    <submittedName>
        <fullName evidence="1">Uncharacterized protein</fullName>
    </submittedName>
</protein>
<reference evidence="1" key="2">
    <citation type="submission" date="2023-01" db="EMBL/GenBank/DDBJ databases">
        <authorList>
            <person name="Petersen C."/>
        </authorList>
    </citation>
    <scope>NUCLEOTIDE SEQUENCE</scope>
    <source>
        <strain evidence="1">IBT 12815</strain>
    </source>
</reference>
<dbReference type="AlphaFoldDB" id="A0AAD6DYV6"/>